<protein>
    <submittedName>
        <fullName evidence="2">Genome sequencing data, contig C324</fullName>
    </submittedName>
</protein>
<reference evidence="2" key="1">
    <citation type="submission" date="2007-08" db="EMBL/GenBank/DDBJ databases">
        <authorList>
            <person name="Frangeul L."/>
        </authorList>
    </citation>
    <scope>NUCLEOTIDE SEQUENCE</scope>
    <source>
        <strain evidence="2">PCC 7806</strain>
    </source>
</reference>
<organism evidence="2">
    <name type="scientific">Microcystis aeruginosa (strain PCC 7806)</name>
    <dbReference type="NCBI Taxonomy" id="267872"/>
    <lineage>
        <taxon>Bacteria</taxon>
        <taxon>Bacillati</taxon>
        <taxon>Cyanobacteriota</taxon>
        <taxon>Cyanophyceae</taxon>
        <taxon>Oscillatoriophycideae</taxon>
        <taxon>Chroococcales</taxon>
        <taxon>Microcystaceae</taxon>
        <taxon>Microcystis</taxon>
    </lineage>
</organism>
<dbReference type="EMBL" id="AM778954">
    <property type="protein sequence ID" value="CAO90920.1"/>
    <property type="molecule type" value="Genomic_DNA"/>
</dbReference>
<dbReference type="SMART" id="SM00933">
    <property type="entry name" value="NurA"/>
    <property type="match status" value="1"/>
</dbReference>
<accession>A8YKP5</accession>
<dbReference type="InterPro" id="IPR018977">
    <property type="entry name" value="NurA_domain"/>
</dbReference>
<evidence type="ECO:0000313" key="2">
    <source>
        <dbReference type="EMBL" id="CAO90920.1"/>
    </source>
</evidence>
<gene>
    <name evidence="2" type="ORF">IPF_960</name>
</gene>
<sequence length="396" mass="45023">MAFRLFFYDFLNMTNNKNDNYANLPDELLEDILEDAPKIAEKIKPLFNELQQQRKTLHKILDDNDLICRVDDLENPPIPSVAAVDGGQAIEKSIGADTLIAVGVGVEGLVREDQRKWGSVQYKNWQDVLPHSSESNPKVTRGAMTALELLVISQTPHDVIIADGSHQTPVIGINSLTSMSTLDEPHFQQATWDIINRFSLIDSLKKAMTNPNIVYMVKYDSSQEIGLSVLKNFDLRLDDKTSMTLILNAGEFTKPLPVGQTTKTERVWKDLYISVSSKFDFQGKRDKIKEDLNQAIILPKSRKVYFTYYKPYQWSPAYRIEMKESCANTEIELAKVLKAIKEQVVSTEIKEPYPQYLADLMAKSISDGLEALRAVVQYQFSDNPDFLQLLTQSYRT</sequence>
<dbReference type="AlphaFoldDB" id="A8YKP5"/>
<evidence type="ECO:0000259" key="1">
    <source>
        <dbReference type="SMART" id="SM00933"/>
    </source>
</evidence>
<name>A8YKP5_MICA7</name>
<proteinExistence type="predicted"/>
<feature type="domain" description="NurA" evidence="1">
    <location>
        <begin position="79"/>
        <end position="364"/>
    </location>
</feature>